<accession>A0A2K8YSN5</accession>
<evidence type="ECO:0000313" key="1">
    <source>
        <dbReference type="EMBL" id="AUD00641.1"/>
    </source>
</evidence>
<dbReference type="Proteomes" id="UP000232883">
    <property type="component" value="Chromosome"/>
</dbReference>
<organism evidence="1 2">
    <name type="scientific">Spirosoma pollinicola</name>
    <dbReference type="NCBI Taxonomy" id="2057025"/>
    <lineage>
        <taxon>Bacteria</taxon>
        <taxon>Pseudomonadati</taxon>
        <taxon>Bacteroidota</taxon>
        <taxon>Cytophagia</taxon>
        <taxon>Cytophagales</taxon>
        <taxon>Cytophagaceae</taxon>
        <taxon>Spirosoma</taxon>
    </lineage>
</organism>
<dbReference type="KEGG" id="spir:CWM47_01690"/>
<reference evidence="1 2" key="1">
    <citation type="submission" date="2017-11" db="EMBL/GenBank/DDBJ databases">
        <title>Taxonomic description and genome sequences of Spirosoma HA7 sp. nov., isolated from pollen microhabitat of Corylus avellana.</title>
        <authorList>
            <person name="Ambika Manirajan B."/>
            <person name="Suarez C."/>
            <person name="Ratering S."/>
            <person name="Geissler-Plaum R."/>
            <person name="Cardinale M."/>
            <person name="Sylvia S."/>
        </authorList>
    </citation>
    <scope>NUCLEOTIDE SEQUENCE [LARGE SCALE GENOMIC DNA]</scope>
    <source>
        <strain evidence="1 2">HA7</strain>
    </source>
</reference>
<protein>
    <submittedName>
        <fullName evidence="1">Uncharacterized protein</fullName>
    </submittedName>
</protein>
<dbReference type="AlphaFoldDB" id="A0A2K8YSN5"/>
<dbReference type="EMBL" id="CP025096">
    <property type="protein sequence ID" value="AUD00641.1"/>
    <property type="molecule type" value="Genomic_DNA"/>
</dbReference>
<proteinExistence type="predicted"/>
<name>A0A2K8YSN5_9BACT</name>
<keyword evidence="2" id="KW-1185">Reference proteome</keyword>
<evidence type="ECO:0000313" key="2">
    <source>
        <dbReference type="Proteomes" id="UP000232883"/>
    </source>
</evidence>
<sequence>MIRYITSDGVYYSLKDITNWFSEQSILTTEQNQLFSFRCRAHMAQKLAYAYKEYSVFGHMEPIILPVHDYFIHWVTWANLLTLLPGETGNNPTVHSFKRLLDDPETVAPNHRMKFDIKLVCLDDKLAFINVP</sequence>
<gene>
    <name evidence="1" type="ORF">CWM47_01690</name>
</gene>